<keyword evidence="6" id="KW-1185">Reference proteome</keyword>
<dbReference type="EMBL" id="JAGJCF010000011">
    <property type="protein sequence ID" value="MBP0616854.1"/>
    <property type="molecule type" value="Genomic_DNA"/>
</dbReference>
<dbReference type="RefSeq" id="WP_209595350.1">
    <property type="nucleotide sequence ID" value="NZ_JAGJCF010000011.1"/>
</dbReference>
<dbReference type="NCBIfam" id="NF006053">
    <property type="entry name" value="PRK08201.1"/>
    <property type="match status" value="1"/>
</dbReference>
<evidence type="ECO:0000313" key="6">
    <source>
        <dbReference type="Proteomes" id="UP000678276"/>
    </source>
</evidence>
<keyword evidence="5" id="KW-0224">Dipeptidase</keyword>
<sequence length="475" mass="50401">MSGSAETADVEAYLAARMETAIEELRAFCRIASVSTDPSCKADIAEAAAFVSERLSLAGFPSVEIVETGGHPAVVAEWCEKPGAPTILVYGHYDVQPPDPLEKWLTPPFEPSIRGGRLYARGVSDDKGPLLIPILVAEAFARTRGSLPLNVKVFVEGEEESGSPHLAPTVERLRQRLAADLVVSADGAMWRSDLPSVTVASRGLVALDVTVTGAAKDLHSGRHGGSAPNPVRTLVAMLATLHDEAGLVVVPGFDDGVDLPDPAIREAMGASNFDVTGYFRDIGAELPDPLPSPEELLERQWLVPTLEFNGIAGGYSGPGTKTVIPASTTVKITCRLVAGQDPQAALSAIEAHLRCMLPSGYRMSIERHGPGSAAFALDKDDPGLAVTEDVVEGIFGQRPLRVAMGATIPIGAVFKDALGAPVVFFSFSTADEDYHAPNEFFRLANFEKGMVAWARLLLRLSGELTPRNPKAPPSP</sequence>
<feature type="domain" description="Peptidase M20 dimerisation" evidence="4">
    <location>
        <begin position="200"/>
        <end position="354"/>
    </location>
</feature>
<keyword evidence="3 5" id="KW-0378">Hydrolase</keyword>
<dbReference type="Gene3D" id="3.30.70.360">
    <property type="match status" value="1"/>
</dbReference>
<evidence type="ECO:0000256" key="2">
    <source>
        <dbReference type="ARBA" id="ARBA00022723"/>
    </source>
</evidence>
<keyword evidence="2" id="KW-0479">Metal-binding</keyword>
<evidence type="ECO:0000313" key="5">
    <source>
        <dbReference type="EMBL" id="MBP0616854.1"/>
    </source>
</evidence>
<dbReference type="NCBIfam" id="NF006579">
    <property type="entry name" value="PRK09104.1"/>
    <property type="match status" value="1"/>
</dbReference>
<dbReference type="InterPro" id="IPR011650">
    <property type="entry name" value="Peptidase_M20_dimer"/>
</dbReference>
<dbReference type="Gene3D" id="3.40.630.10">
    <property type="entry name" value="Zn peptidases"/>
    <property type="match status" value="1"/>
</dbReference>
<dbReference type="InterPro" id="IPR002933">
    <property type="entry name" value="Peptidase_M20"/>
</dbReference>
<keyword evidence="1" id="KW-0645">Protease</keyword>
<reference evidence="5 6" key="1">
    <citation type="submission" date="2021-04" db="EMBL/GenBank/DDBJ databases">
        <title>Whole genome sequence of Jiella sp. KSK16Y-1.</title>
        <authorList>
            <person name="Tuo L."/>
        </authorList>
    </citation>
    <scope>NUCLEOTIDE SEQUENCE [LARGE SCALE GENOMIC DNA]</scope>
    <source>
        <strain evidence="5 6">KSK16Y-1</strain>
    </source>
</reference>
<dbReference type="SUPFAM" id="SSF53187">
    <property type="entry name" value="Zn-dependent exopeptidases"/>
    <property type="match status" value="1"/>
</dbReference>
<dbReference type="PANTHER" id="PTHR43270">
    <property type="entry name" value="BETA-ALA-HIS DIPEPTIDASE"/>
    <property type="match status" value="1"/>
</dbReference>
<protein>
    <submittedName>
        <fullName evidence="5">Dipeptidase</fullName>
        <ecNumber evidence="5">3.4.13.-</ecNumber>
    </submittedName>
</protein>
<dbReference type="Pfam" id="PF07687">
    <property type="entry name" value="M20_dimer"/>
    <property type="match status" value="1"/>
</dbReference>
<dbReference type="GO" id="GO:0016805">
    <property type="term" value="F:dipeptidase activity"/>
    <property type="evidence" value="ECO:0007669"/>
    <property type="project" value="UniProtKB-KW"/>
</dbReference>
<dbReference type="Pfam" id="PF01546">
    <property type="entry name" value="Peptidase_M20"/>
    <property type="match status" value="1"/>
</dbReference>
<evidence type="ECO:0000259" key="4">
    <source>
        <dbReference type="Pfam" id="PF07687"/>
    </source>
</evidence>
<evidence type="ECO:0000256" key="3">
    <source>
        <dbReference type="ARBA" id="ARBA00022801"/>
    </source>
</evidence>
<name>A0ABS4BJ99_9HYPH</name>
<dbReference type="EC" id="3.4.13.-" evidence="5"/>
<accession>A0ABS4BJ99</accession>
<gene>
    <name evidence="5" type="ORF">J6595_14810</name>
</gene>
<dbReference type="NCBIfam" id="NF005914">
    <property type="entry name" value="PRK07907.1"/>
    <property type="match status" value="1"/>
</dbReference>
<dbReference type="PANTHER" id="PTHR43270:SF12">
    <property type="entry name" value="SUCCINYL-DIAMINOPIMELATE DESUCCINYLASE"/>
    <property type="match status" value="1"/>
</dbReference>
<comment type="caution">
    <text evidence="5">The sequence shown here is derived from an EMBL/GenBank/DDBJ whole genome shotgun (WGS) entry which is preliminary data.</text>
</comment>
<dbReference type="InterPro" id="IPR051458">
    <property type="entry name" value="Cyt/Met_Dipeptidase"/>
</dbReference>
<evidence type="ECO:0000256" key="1">
    <source>
        <dbReference type="ARBA" id="ARBA00022670"/>
    </source>
</evidence>
<organism evidence="5 6">
    <name type="scientific">Jiella mangrovi</name>
    <dbReference type="NCBI Taxonomy" id="2821407"/>
    <lineage>
        <taxon>Bacteria</taxon>
        <taxon>Pseudomonadati</taxon>
        <taxon>Pseudomonadota</taxon>
        <taxon>Alphaproteobacteria</taxon>
        <taxon>Hyphomicrobiales</taxon>
        <taxon>Aurantimonadaceae</taxon>
        <taxon>Jiella</taxon>
    </lineage>
</organism>
<dbReference type="Proteomes" id="UP000678276">
    <property type="component" value="Unassembled WGS sequence"/>
</dbReference>
<proteinExistence type="predicted"/>